<dbReference type="EMBL" id="JACRWC010000045">
    <property type="protein sequence ID" value="MBC5999020.1"/>
    <property type="molecule type" value="Genomic_DNA"/>
</dbReference>
<dbReference type="Gene3D" id="3.30.1330.70">
    <property type="entry name" value="Holliday junction resolvase RusA"/>
    <property type="match status" value="1"/>
</dbReference>
<evidence type="ECO:0000313" key="2">
    <source>
        <dbReference type="Proteomes" id="UP000644115"/>
    </source>
</evidence>
<dbReference type="AlphaFoldDB" id="A0A923SR40"/>
<reference evidence="1" key="1">
    <citation type="submission" date="2020-08" db="EMBL/GenBank/DDBJ databases">
        <authorList>
            <person name="Liu C."/>
            <person name="Sun Q."/>
        </authorList>
    </citation>
    <scope>NUCLEOTIDE SEQUENCE</scope>
    <source>
        <strain evidence="1">BX16</strain>
    </source>
</reference>
<name>A0A923SR40_9FIRM</name>
<dbReference type="GO" id="GO:0000287">
    <property type="term" value="F:magnesium ion binding"/>
    <property type="evidence" value="ECO:0007669"/>
    <property type="project" value="InterPro"/>
</dbReference>
<dbReference type="GO" id="GO:0006310">
    <property type="term" value="P:DNA recombination"/>
    <property type="evidence" value="ECO:0007669"/>
    <property type="project" value="InterPro"/>
</dbReference>
<dbReference type="RefSeq" id="WP_249286504.1">
    <property type="nucleotide sequence ID" value="NZ_JACRWC010000045.1"/>
</dbReference>
<dbReference type="GO" id="GO:0006281">
    <property type="term" value="P:DNA repair"/>
    <property type="evidence" value="ECO:0007669"/>
    <property type="project" value="InterPro"/>
</dbReference>
<dbReference type="InterPro" id="IPR036614">
    <property type="entry name" value="RusA-like_sf"/>
</dbReference>
<dbReference type="Proteomes" id="UP000644115">
    <property type="component" value="Unassembled WGS sequence"/>
</dbReference>
<dbReference type="InterPro" id="IPR008822">
    <property type="entry name" value="Endonuclease_RusA-like"/>
</dbReference>
<dbReference type="Pfam" id="PF05866">
    <property type="entry name" value="RusA"/>
    <property type="match status" value="1"/>
</dbReference>
<dbReference type="SUPFAM" id="SSF103084">
    <property type="entry name" value="Holliday junction resolvase RusA"/>
    <property type="match status" value="1"/>
</dbReference>
<keyword evidence="2" id="KW-1185">Reference proteome</keyword>
<proteinExistence type="predicted"/>
<accession>A0A923SR40</accession>
<comment type="caution">
    <text evidence="1">The sequence shown here is derived from an EMBL/GenBank/DDBJ whole genome shotgun (WGS) entry which is preliminary data.</text>
</comment>
<organism evidence="1 2">
    <name type="scientific">Lentihominibacter faecis</name>
    <dbReference type="NCBI Taxonomy" id="2764712"/>
    <lineage>
        <taxon>Bacteria</taxon>
        <taxon>Bacillati</taxon>
        <taxon>Bacillota</taxon>
        <taxon>Clostridia</taxon>
        <taxon>Peptostreptococcales</taxon>
        <taxon>Anaerovoracaceae</taxon>
        <taxon>Lentihominibacter</taxon>
    </lineage>
</organism>
<evidence type="ECO:0000313" key="1">
    <source>
        <dbReference type="EMBL" id="MBC5999020.1"/>
    </source>
</evidence>
<sequence>MRFEFFMAMLPPTITQQEKSITIRNGKPVVYEPAELKQAREKLRAHLAKHVPKKRFTGPVWLGVKWCFPIRGRHRDGEYKATKPDTDNLEKMLKDVMEELGFFKNDAQVASEHVEKFWAKVPGIYIVMESLEDD</sequence>
<protein>
    <submittedName>
        <fullName evidence="1">RusA family crossover junction endodeoxyribonuclease</fullName>
    </submittedName>
</protein>
<gene>
    <name evidence="1" type="ORF">H8876_03270</name>
</gene>